<dbReference type="RefSeq" id="WP_146296472.1">
    <property type="nucleotide sequence ID" value="NZ_CP042326.1"/>
</dbReference>
<protein>
    <submittedName>
        <fullName evidence="2">Uma2 family endonuclease</fullName>
    </submittedName>
</protein>
<dbReference type="CDD" id="cd06260">
    <property type="entry name" value="DUF820-like"/>
    <property type="match status" value="1"/>
</dbReference>
<gene>
    <name evidence="2" type="ORF">FRE64_12070</name>
</gene>
<accession>A0A5B8NQY6</accession>
<dbReference type="AlphaFoldDB" id="A0A5B8NQY6"/>
<name>A0A5B8NQY6_9CHRO</name>
<dbReference type="SUPFAM" id="SSF52980">
    <property type="entry name" value="Restriction endonuclease-like"/>
    <property type="match status" value="1"/>
</dbReference>
<sequence>MSLITPTQLQHFQGFIDLAKSKESNSESIFIINNVIWQDYEKLLEITSDESGILLKYSQGHLQVMSPSSRHEIYKENIGILLECYFLAKKIRFYSLGSTTFHSQSLSCGIEPDKSYCINSRKDIPDLAIEVIITHGGINSLEIYKALEVTEVWFWEEEKLTVYVLQNQEYIQANQSSLFPDLPLELFATYIPSDEPFDAVLEFSNQI</sequence>
<dbReference type="KEGG" id="enn:FRE64_12070"/>
<dbReference type="OrthoDB" id="5768410at2"/>
<reference evidence="2" key="1">
    <citation type="submission" date="2019-08" db="EMBL/GenBank/DDBJ databases">
        <title>Carotenoids and Carotenoid Binding Proteins in the Halophilic Cyanobacterium Euhalothece sp. ZM00.</title>
        <authorList>
            <person name="Cho S.M."/>
            <person name="Song J.Y."/>
            <person name="Park Y.-I."/>
        </authorList>
    </citation>
    <scope>NUCLEOTIDE SEQUENCE [LARGE SCALE GENOMIC DNA]</scope>
    <source>
        <strain evidence="2">Z-M001</strain>
    </source>
</reference>
<keyword evidence="2" id="KW-0540">Nuclease</keyword>
<keyword evidence="2" id="KW-0378">Hydrolase</keyword>
<dbReference type="InterPro" id="IPR012296">
    <property type="entry name" value="Nuclease_put_TT1808"/>
</dbReference>
<evidence type="ECO:0000259" key="1">
    <source>
        <dbReference type="Pfam" id="PF05685"/>
    </source>
</evidence>
<feature type="domain" description="Putative restriction endonuclease" evidence="1">
    <location>
        <begin position="37"/>
        <end position="178"/>
    </location>
</feature>
<dbReference type="InterPro" id="IPR008538">
    <property type="entry name" value="Uma2"/>
</dbReference>
<organism evidence="2 3">
    <name type="scientific">Euhalothece natronophila Z-M001</name>
    <dbReference type="NCBI Taxonomy" id="522448"/>
    <lineage>
        <taxon>Bacteria</taxon>
        <taxon>Bacillati</taxon>
        <taxon>Cyanobacteriota</taxon>
        <taxon>Cyanophyceae</taxon>
        <taxon>Oscillatoriophycideae</taxon>
        <taxon>Chroococcales</taxon>
        <taxon>Halothecacae</taxon>
        <taxon>Halothece cluster</taxon>
        <taxon>Euhalothece</taxon>
    </lineage>
</organism>
<dbReference type="GO" id="GO:0004519">
    <property type="term" value="F:endonuclease activity"/>
    <property type="evidence" value="ECO:0007669"/>
    <property type="project" value="UniProtKB-KW"/>
</dbReference>
<dbReference type="PANTHER" id="PTHR47152:SF3">
    <property type="entry name" value="SLR1613 PROTEIN"/>
    <property type="match status" value="1"/>
</dbReference>
<dbReference type="EMBL" id="CP042326">
    <property type="protein sequence ID" value="QDZ40625.1"/>
    <property type="molecule type" value="Genomic_DNA"/>
</dbReference>
<proteinExistence type="predicted"/>
<dbReference type="Pfam" id="PF05685">
    <property type="entry name" value="Uma2"/>
    <property type="match status" value="1"/>
</dbReference>
<keyword evidence="3" id="KW-1185">Reference proteome</keyword>
<dbReference type="PANTHER" id="PTHR47152">
    <property type="entry name" value="SLR2084 PROTEIN-RELATED"/>
    <property type="match status" value="1"/>
</dbReference>
<evidence type="ECO:0000313" key="2">
    <source>
        <dbReference type="EMBL" id="QDZ40625.1"/>
    </source>
</evidence>
<dbReference type="InterPro" id="IPR011335">
    <property type="entry name" value="Restrct_endonuc-II-like"/>
</dbReference>
<dbReference type="Gene3D" id="3.90.1570.10">
    <property type="entry name" value="tt1808, chain A"/>
    <property type="match status" value="1"/>
</dbReference>
<keyword evidence="2" id="KW-0255">Endonuclease</keyword>
<evidence type="ECO:0000313" key="3">
    <source>
        <dbReference type="Proteomes" id="UP000318453"/>
    </source>
</evidence>
<dbReference type="Proteomes" id="UP000318453">
    <property type="component" value="Chromosome"/>
</dbReference>